<protein>
    <submittedName>
        <fullName evidence="1">Uncharacterized protein</fullName>
    </submittedName>
</protein>
<dbReference type="Proteomes" id="UP000438106">
    <property type="component" value="Unassembled WGS sequence"/>
</dbReference>
<proteinExistence type="predicted"/>
<name>A0A7X3K4A5_9HYPH</name>
<reference evidence="1 2" key="1">
    <citation type="submission" date="2019-12" db="EMBL/GenBank/DDBJ databases">
        <title>Devosia maris sp. nov., isolated from the deep seawater.</title>
        <authorList>
            <person name="Liu Y."/>
        </authorList>
    </citation>
    <scope>NUCLEOTIDE SEQUENCE [LARGE SCALE GENOMIC DNA]</scope>
    <source>
        <strain evidence="1 2">L53-10-65</strain>
    </source>
</reference>
<organism evidence="1 2">
    <name type="scientific">Devosia marina</name>
    <dbReference type="NCBI Taxonomy" id="2683198"/>
    <lineage>
        <taxon>Bacteria</taxon>
        <taxon>Pseudomonadati</taxon>
        <taxon>Pseudomonadota</taxon>
        <taxon>Alphaproteobacteria</taxon>
        <taxon>Hyphomicrobiales</taxon>
        <taxon>Devosiaceae</taxon>
        <taxon>Devosia</taxon>
    </lineage>
</organism>
<dbReference type="EMBL" id="WQRF01000003">
    <property type="protein sequence ID" value="MVS99785.1"/>
    <property type="molecule type" value="Genomic_DNA"/>
</dbReference>
<gene>
    <name evidence="1" type="ORF">GO014_12200</name>
</gene>
<comment type="caution">
    <text evidence="1">The sequence shown here is derived from an EMBL/GenBank/DDBJ whole genome shotgun (WGS) entry which is preliminary data.</text>
</comment>
<dbReference type="RefSeq" id="WP_157290582.1">
    <property type="nucleotide sequence ID" value="NZ_WQRF01000003.1"/>
</dbReference>
<dbReference type="AlphaFoldDB" id="A0A7X3K4A5"/>
<evidence type="ECO:0000313" key="1">
    <source>
        <dbReference type="EMBL" id="MVS99785.1"/>
    </source>
</evidence>
<keyword evidence="2" id="KW-1185">Reference proteome</keyword>
<evidence type="ECO:0000313" key="2">
    <source>
        <dbReference type="Proteomes" id="UP000438106"/>
    </source>
</evidence>
<accession>A0A7X3K4A5</accession>
<sequence>MAKKVAFFGIVCNLQVELKGGVMQESEAQGKHEPIIKEIIELQRSYFFEKRNVKTERQRKLKDIIERHTQMMGGSDDS</sequence>